<dbReference type="SUPFAM" id="SSF48208">
    <property type="entry name" value="Six-hairpin glycosidases"/>
    <property type="match status" value="1"/>
</dbReference>
<feature type="signal peptide" evidence="1">
    <location>
        <begin position="1"/>
        <end position="20"/>
    </location>
</feature>
<dbReference type="EMBL" id="KN832890">
    <property type="protein sequence ID" value="KIM94294.1"/>
    <property type="molecule type" value="Genomic_DNA"/>
</dbReference>
<evidence type="ECO:0000256" key="1">
    <source>
        <dbReference type="SAM" id="SignalP"/>
    </source>
</evidence>
<dbReference type="OrthoDB" id="9984024at2759"/>
<dbReference type="Proteomes" id="UP000054321">
    <property type="component" value="Unassembled WGS sequence"/>
</dbReference>
<dbReference type="STRING" id="913774.A0A0C3GSM8"/>
<feature type="chain" id="PRO_5002164705" evidence="1">
    <location>
        <begin position="21"/>
        <end position="382"/>
    </location>
</feature>
<evidence type="ECO:0000313" key="2">
    <source>
        <dbReference type="EMBL" id="KIM94294.1"/>
    </source>
</evidence>
<proteinExistence type="predicted"/>
<dbReference type="InterPro" id="IPR005198">
    <property type="entry name" value="Glyco_hydro_76"/>
</dbReference>
<accession>A0A0C3GSM8</accession>
<dbReference type="InterPro" id="IPR053169">
    <property type="entry name" value="MUG_Protein"/>
</dbReference>
<dbReference type="GO" id="GO:0005975">
    <property type="term" value="P:carbohydrate metabolic process"/>
    <property type="evidence" value="ECO:0007669"/>
    <property type="project" value="InterPro"/>
</dbReference>
<dbReference type="GO" id="GO:0016787">
    <property type="term" value="F:hydrolase activity"/>
    <property type="evidence" value="ECO:0007669"/>
    <property type="project" value="UniProtKB-KW"/>
</dbReference>
<dbReference type="HOGENOM" id="CLU_028686_0_0_1"/>
<dbReference type="InterPro" id="IPR008928">
    <property type="entry name" value="6-hairpin_glycosidase_sf"/>
</dbReference>
<reference evidence="2 3" key="1">
    <citation type="submission" date="2014-04" db="EMBL/GenBank/DDBJ databases">
        <authorList>
            <consortium name="DOE Joint Genome Institute"/>
            <person name="Kuo A."/>
            <person name="Martino E."/>
            <person name="Perotto S."/>
            <person name="Kohler A."/>
            <person name="Nagy L.G."/>
            <person name="Floudas D."/>
            <person name="Copeland A."/>
            <person name="Barry K.W."/>
            <person name="Cichocki N."/>
            <person name="Veneault-Fourrey C."/>
            <person name="LaButti K."/>
            <person name="Lindquist E.A."/>
            <person name="Lipzen A."/>
            <person name="Lundell T."/>
            <person name="Morin E."/>
            <person name="Murat C."/>
            <person name="Sun H."/>
            <person name="Tunlid A."/>
            <person name="Henrissat B."/>
            <person name="Grigoriev I.V."/>
            <person name="Hibbett D.S."/>
            <person name="Martin F."/>
            <person name="Nordberg H.P."/>
            <person name="Cantor M.N."/>
            <person name="Hua S.X."/>
        </authorList>
    </citation>
    <scope>NUCLEOTIDE SEQUENCE [LARGE SCALE GENOMIC DNA]</scope>
    <source>
        <strain evidence="2 3">Zn</strain>
    </source>
</reference>
<name>A0A0C3GSM8_OIDMZ</name>
<reference evidence="3" key="2">
    <citation type="submission" date="2015-01" db="EMBL/GenBank/DDBJ databases">
        <title>Evolutionary Origins and Diversification of the Mycorrhizal Mutualists.</title>
        <authorList>
            <consortium name="DOE Joint Genome Institute"/>
            <consortium name="Mycorrhizal Genomics Consortium"/>
            <person name="Kohler A."/>
            <person name="Kuo A."/>
            <person name="Nagy L.G."/>
            <person name="Floudas D."/>
            <person name="Copeland A."/>
            <person name="Barry K.W."/>
            <person name="Cichocki N."/>
            <person name="Veneault-Fourrey C."/>
            <person name="LaButti K."/>
            <person name="Lindquist E.A."/>
            <person name="Lipzen A."/>
            <person name="Lundell T."/>
            <person name="Morin E."/>
            <person name="Murat C."/>
            <person name="Riley R."/>
            <person name="Ohm R."/>
            <person name="Sun H."/>
            <person name="Tunlid A."/>
            <person name="Henrissat B."/>
            <person name="Grigoriev I.V."/>
            <person name="Hibbett D.S."/>
            <person name="Martin F."/>
        </authorList>
    </citation>
    <scope>NUCLEOTIDE SEQUENCE [LARGE SCALE GENOMIC DNA]</scope>
    <source>
        <strain evidence="3">Zn</strain>
    </source>
</reference>
<dbReference type="AlphaFoldDB" id="A0A0C3GSM8"/>
<keyword evidence="1" id="KW-0732">Signal</keyword>
<dbReference type="PANTHER" id="PTHR47791:SF1">
    <property type="entry name" value="ENDO MANNANASE, GH76 FAMILY (EUROFUNG)"/>
    <property type="match status" value="1"/>
</dbReference>
<dbReference type="Gene3D" id="1.50.10.20">
    <property type="match status" value="1"/>
</dbReference>
<dbReference type="InParanoid" id="A0A0C3GSM8"/>
<sequence>MVGFLQTTVLALISSGFVLALPNPISYPALKPDTLPGIAGATQLTYENEAVAGIDILEQWYGSNGLWNNEWWNSANIITMLADFQDFSPGQVSGYTSTVFPYTFNNAPSWGAFTGFINQYYDDELWWCLAWIKVFDVTGTQMYLDMASSIFEDAKNAWGQPSCGGLYWEKGNTAVNAIENSLYLTAAAKLANRKPSTPSGGYYFNEAIKAYTWFVNSGLINKQFLINDGLTAGCVNNGNTPWSYNQGAILGGLTELTWSTGDPTYTNLAVNIANATITLLTDSNGILTDACGTCQGDSGQFKGVFARNIQFMYNRADGLTDATKAQFKTFLQNNADALWLKDQTGNYLGPIWDGPYVTADVNSQSSALDLLVAAAGVSTASG</sequence>
<dbReference type="Pfam" id="PF03663">
    <property type="entry name" value="Glyco_hydro_76"/>
    <property type="match status" value="1"/>
</dbReference>
<protein>
    <submittedName>
        <fullName evidence="2">Glycoside hydrolase family 76 protein</fullName>
    </submittedName>
</protein>
<organism evidence="2 3">
    <name type="scientific">Oidiodendron maius (strain Zn)</name>
    <dbReference type="NCBI Taxonomy" id="913774"/>
    <lineage>
        <taxon>Eukaryota</taxon>
        <taxon>Fungi</taxon>
        <taxon>Dikarya</taxon>
        <taxon>Ascomycota</taxon>
        <taxon>Pezizomycotina</taxon>
        <taxon>Leotiomycetes</taxon>
        <taxon>Leotiomycetes incertae sedis</taxon>
        <taxon>Myxotrichaceae</taxon>
        <taxon>Oidiodendron</taxon>
    </lineage>
</organism>
<evidence type="ECO:0000313" key="3">
    <source>
        <dbReference type="Proteomes" id="UP000054321"/>
    </source>
</evidence>
<keyword evidence="3" id="KW-1185">Reference proteome</keyword>
<dbReference type="PANTHER" id="PTHR47791">
    <property type="entry name" value="MEIOTICALLY UP-REGULATED GENE 191 PROTEIN"/>
    <property type="match status" value="1"/>
</dbReference>
<gene>
    <name evidence="2" type="ORF">OIDMADRAFT_106744</name>
</gene>
<keyword evidence="2" id="KW-0378">Hydrolase</keyword>